<keyword evidence="4" id="KW-0411">Iron-sulfur</keyword>
<dbReference type="SFLD" id="SFLDS00029">
    <property type="entry name" value="Radical_SAM"/>
    <property type="match status" value="1"/>
</dbReference>
<dbReference type="Pfam" id="PF04055">
    <property type="entry name" value="Radical_SAM"/>
    <property type="match status" value="1"/>
</dbReference>
<dbReference type="Gene3D" id="3.20.20.70">
    <property type="entry name" value="Aldolase class I"/>
    <property type="match status" value="1"/>
</dbReference>
<dbReference type="CDD" id="cd21109">
    <property type="entry name" value="SPASM"/>
    <property type="match status" value="1"/>
</dbReference>
<evidence type="ECO:0000256" key="3">
    <source>
        <dbReference type="ARBA" id="ARBA00023004"/>
    </source>
</evidence>
<feature type="domain" description="4Fe4S-binding SPASM" evidence="7">
    <location>
        <begin position="213"/>
        <end position="279"/>
    </location>
</feature>
<evidence type="ECO:0000313" key="8">
    <source>
        <dbReference type="EMBL" id="CAB4162327.1"/>
    </source>
</evidence>
<evidence type="ECO:0000256" key="5">
    <source>
        <dbReference type="SAM" id="MobiDB-lite"/>
    </source>
</evidence>
<evidence type="ECO:0000256" key="1">
    <source>
        <dbReference type="ARBA" id="ARBA00022691"/>
    </source>
</evidence>
<dbReference type="InterPro" id="IPR007197">
    <property type="entry name" value="rSAM"/>
</dbReference>
<dbReference type="GO" id="GO:0003824">
    <property type="term" value="F:catalytic activity"/>
    <property type="evidence" value="ECO:0007669"/>
    <property type="project" value="InterPro"/>
</dbReference>
<keyword evidence="3" id="KW-0408">Iron</keyword>
<evidence type="ECO:0000259" key="7">
    <source>
        <dbReference type="Pfam" id="PF13186"/>
    </source>
</evidence>
<dbReference type="InterPro" id="IPR023885">
    <property type="entry name" value="4Fe4S-binding_SPASM_dom"/>
</dbReference>
<keyword evidence="1" id="KW-0949">S-adenosyl-L-methionine</keyword>
<accession>A0A6J5NTJ6</accession>
<feature type="domain" description="Radical SAM core" evidence="6">
    <location>
        <begin position="15"/>
        <end position="134"/>
    </location>
</feature>
<proteinExistence type="predicted"/>
<dbReference type="InterPro" id="IPR058240">
    <property type="entry name" value="rSAM_sf"/>
</dbReference>
<name>A0A6J5NTJ6_9CAUD</name>
<gene>
    <name evidence="8" type="ORF">UFOVP783_34</name>
</gene>
<dbReference type="GO" id="GO:0051536">
    <property type="term" value="F:iron-sulfur cluster binding"/>
    <property type="evidence" value="ECO:0007669"/>
    <property type="project" value="UniProtKB-KW"/>
</dbReference>
<protein>
    <submittedName>
        <fullName evidence="8">Radical_SAM domain containing protein</fullName>
    </submittedName>
</protein>
<reference evidence="8" key="1">
    <citation type="submission" date="2020-04" db="EMBL/GenBank/DDBJ databases">
        <authorList>
            <person name="Chiriac C."/>
            <person name="Salcher M."/>
            <person name="Ghai R."/>
            <person name="Kavagutti S V."/>
        </authorList>
    </citation>
    <scope>NUCLEOTIDE SEQUENCE</scope>
</reference>
<evidence type="ECO:0000256" key="4">
    <source>
        <dbReference type="ARBA" id="ARBA00023014"/>
    </source>
</evidence>
<dbReference type="EMBL" id="LR796738">
    <property type="protein sequence ID" value="CAB4162327.1"/>
    <property type="molecule type" value="Genomic_DNA"/>
</dbReference>
<dbReference type="SUPFAM" id="SSF102114">
    <property type="entry name" value="Radical SAM enzymes"/>
    <property type="match status" value="1"/>
</dbReference>
<evidence type="ECO:0000259" key="6">
    <source>
        <dbReference type="Pfam" id="PF04055"/>
    </source>
</evidence>
<keyword evidence="2" id="KW-0479">Metal-binding</keyword>
<evidence type="ECO:0000256" key="2">
    <source>
        <dbReference type="ARBA" id="ARBA00022723"/>
    </source>
</evidence>
<dbReference type="GO" id="GO:0046872">
    <property type="term" value="F:metal ion binding"/>
    <property type="evidence" value="ECO:0007669"/>
    <property type="project" value="UniProtKB-KW"/>
</dbReference>
<dbReference type="CDD" id="cd01335">
    <property type="entry name" value="Radical_SAM"/>
    <property type="match status" value="1"/>
</dbReference>
<dbReference type="InterPro" id="IPR013785">
    <property type="entry name" value="Aldolase_TIM"/>
</dbReference>
<dbReference type="InterPro" id="IPR050377">
    <property type="entry name" value="Radical_SAM_PqqE_MftC-like"/>
</dbReference>
<organism evidence="8">
    <name type="scientific">uncultured Caudovirales phage</name>
    <dbReference type="NCBI Taxonomy" id="2100421"/>
    <lineage>
        <taxon>Viruses</taxon>
        <taxon>Duplodnaviria</taxon>
        <taxon>Heunggongvirae</taxon>
        <taxon>Uroviricota</taxon>
        <taxon>Caudoviricetes</taxon>
        <taxon>Peduoviridae</taxon>
        <taxon>Maltschvirus</taxon>
        <taxon>Maltschvirus maltsch</taxon>
    </lineage>
</organism>
<dbReference type="PANTHER" id="PTHR11228">
    <property type="entry name" value="RADICAL SAM DOMAIN PROTEIN"/>
    <property type="match status" value="1"/>
</dbReference>
<feature type="region of interest" description="Disordered" evidence="5">
    <location>
        <begin position="188"/>
        <end position="209"/>
    </location>
</feature>
<dbReference type="PANTHER" id="PTHR11228:SF7">
    <property type="entry name" value="PQQA PEPTIDE CYCLASE"/>
    <property type="match status" value="1"/>
</dbReference>
<dbReference type="Pfam" id="PF13186">
    <property type="entry name" value="SPASM"/>
    <property type="match status" value="1"/>
</dbReference>
<sequence>MNIYPIQEPNAIQLEPTEGCTLACAFCGIATIRENGADRKSMTHGTLGSGPYRFMSLATVERIAREMSRLKWGSRIEIAMHGEPTMNVDLPEMIACLRHYLPKNYILVTSNGAGITKRDRFMRLLKSGLNTLALDDYRHADNVAKIREFLPTIGFPVYAYPEQKEGNPHVRDANRVKVTIIHDISDNTAGTHKLHNQGGSSGGPSEELRNQRCTKPFRELSVRWDGNVALCCDDWPGKYKIGNVLSMPLDKLWASEPFEAARRKLYAGQRDFGPCRGCNVPANRPGLLPDKAGKHTMPLPDAEGDKVIAQALAGLPYTPKLLKRSTPKVSEA</sequence>